<feature type="DNA-binding region" description="OmpR/PhoB-type" evidence="7">
    <location>
        <begin position="125"/>
        <end position="223"/>
    </location>
</feature>
<keyword evidence="5" id="KW-0804">Transcription</keyword>
<keyword evidence="1 6" id="KW-0597">Phosphoprotein</keyword>
<gene>
    <name evidence="10" type="ORF">A2690_02975</name>
</gene>
<evidence type="ECO:0000256" key="6">
    <source>
        <dbReference type="PROSITE-ProRule" id="PRU00169"/>
    </source>
</evidence>
<dbReference type="PANTHER" id="PTHR48111:SF22">
    <property type="entry name" value="REGULATOR OF RPOS"/>
    <property type="match status" value="1"/>
</dbReference>
<dbReference type="Gene3D" id="6.10.250.690">
    <property type="match status" value="1"/>
</dbReference>
<dbReference type="InterPro" id="IPR011006">
    <property type="entry name" value="CheY-like_superfamily"/>
</dbReference>
<dbReference type="Gene3D" id="1.10.10.10">
    <property type="entry name" value="Winged helix-like DNA-binding domain superfamily/Winged helix DNA-binding domain"/>
    <property type="match status" value="1"/>
</dbReference>
<feature type="modified residue" description="4-aspartylphosphate" evidence="6">
    <location>
        <position position="53"/>
    </location>
</feature>
<dbReference type="SUPFAM" id="SSF52172">
    <property type="entry name" value="CheY-like"/>
    <property type="match status" value="1"/>
</dbReference>
<dbReference type="AlphaFoldDB" id="A0A1F7G807"/>
<proteinExistence type="predicted"/>
<dbReference type="InterPro" id="IPR001789">
    <property type="entry name" value="Sig_transdc_resp-reg_receiver"/>
</dbReference>
<dbReference type="FunFam" id="1.10.10.10:FF:000005">
    <property type="entry name" value="Two-component system response regulator"/>
    <property type="match status" value="1"/>
</dbReference>
<dbReference type="GO" id="GO:0032993">
    <property type="term" value="C:protein-DNA complex"/>
    <property type="evidence" value="ECO:0007669"/>
    <property type="project" value="TreeGrafter"/>
</dbReference>
<name>A0A1F7G807_9BACT</name>
<dbReference type="EMBL" id="MFZF01000036">
    <property type="protein sequence ID" value="OGK15049.1"/>
    <property type="molecule type" value="Genomic_DNA"/>
</dbReference>
<dbReference type="SMART" id="SM00448">
    <property type="entry name" value="REC"/>
    <property type="match status" value="1"/>
</dbReference>
<dbReference type="InterPro" id="IPR001867">
    <property type="entry name" value="OmpR/PhoB-type_DNA-bd"/>
</dbReference>
<evidence type="ECO:0000313" key="10">
    <source>
        <dbReference type="EMBL" id="OGK15049.1"/>
    </source>
</evidence>
<dbReference type="InterPro" id="IPR036388">
    <property type="entry name" value="WH-like_DNA-bd_sf"/>
</dbReference>
<dbReference type="InterPro" id="IPR039420">
    <property type="entry name" value="WalR-like"/>
</dbReference>
<dbReference type="PROSITE" id="PS51755">
    <property type="entry name" value="OMPR_PHOB"/>
    <property type="match status" value="1"/>
</dbReference>
<dbReference type="CDD" id="cd00383">
    <property type="entry name" value="trans_reg_C"/>
    <property type="match status" value="1"/>
</dbReference>
<protein>
    <recommendedName>
        <fullName evidence="12">DNA-binding response regulator</fullName>
    </recommendedName>
</protein>
<dbReference type="PROSITE" id="PS50110">
    <property type="entry name" value="RESPONSE_REGULATORY"/>
    <property type="match status" value="1"/>
</dbReference>
<dbReference type="GO" id="GO:0000976">
    <property type="term" value="F:transcription cis-regulatory region binding"/>
    <property type="evidence" value="ECO:0007669"/>
    <property type="project" value="TreeGrafter"/>
</dbReference>
<dbReference type="GO" id="GO:0000156">
    <property type="term" value="F:phosphorelay response regulator activity"/>
    <property type="evidence" value="ECO:0007669"/>
    <property type="project" value="TreeGrafter"/>
</dbReference>
<dbReference type="SMART" id="SM00862">
    <property type="entry name" value="Trans_reg_C"/>
    <property type="match status" value="1"/>
</dbReference>
<evidence type="ECO:0000256" key="7">
    <source>
        <dbReference type="PROSITE-ProRule" id="PRU01091"/>
    </source>
</evidence>
<evidence type="ECO:0000256" key="1">
    <source>
        <dbReference type="ARBA" id="ARBA00022553"/>
    </source>
</evidence>
<keyword evidence="4 7" id="KW-0238">DNA-binding</keyword>
<evidence type="ECO:0000259" key="9">
    <source>
        <dbReference type="PROSITE" id="PS51755"/>
    </source>
</evidence>
<dbReference type="GO" id="GO:0006355">
    <property type="term" value="P:regulation of DNA-templated transcription"/>
    <property type="evidence" value="ECO:0007669"/>
    <property type="project" value="InterPro"/>
</dbReference>
<feature type="domain" description="Response regulatory" evidence="8">
    <location>
        <begin position="4"/>
        <end position="118"/>
    </location>
</feature>
<reference evidence="10 11" key="1">
    <citation type="journal article" date="2016" name="Nat. Commun.">
        <title>Thousands of microbial genomes shed light on interconnected biogeochemical processes in an aquifer system.</title>
        <authorList>
            <person name="Anantharaman K."/>
            <person name="Brown C.T."/>
            <person name="Hug L.A."/>
            <person name="Sharon I."/>
            <person name="Castelle C.J."/>
            <person name="Probst A.J."/>
            <person name="Thomas B.C."/>
            <person name="Singh A."/>
            <person name="Wilkins M.J."/>
            <person name="Karaoz U."/>
            <person name="Brodie E.L."/>
            <person name="Williams K.H."/>
            <person name="Hubbard S.S."/>
            <person name="Banfield J.F."/>
        </authorList>
    </citation>
    <scope>NUCLEOTIDE SEQUENCE [LARGE SCALE GENOMIC DNA]</scope>
</reference>
<evidence type="ECO:0000259" key="8">
    <source>
        <dbReference type="PROSITE" id="PS50110"/>
    </source>
</evidence>
<dbReference type="Proteomes" id="UP000178372">
    <property type="component" value="Unassembled WGS sequence"/>
</dbReference>
<dbReference type="Pfam" id="PF00486">
    <property type="entry name" value="Trans_reg_C"/>
    <property type="match status" value="1"/>
</dbReference>
<feature type="domain" description="OmpR/PhoB-type" evidence="9">
    <location>
        <begin position="125"/>
        <end position="223"/>
    </location>
</feature>
<accession>A0A1F7G807</accession>
<evidence type="ECO:0000313" key="11">
    <source>
        <dbReference type="Proteomes" id="UP000178372"/>
    </source>
</evidence>
<evidence type="ECO:0000256" key="4">
    <source>
        <dbReference type="ARBA" id="ARBA00023125"/>
    </source>
</evidence>
<keyword evidence="3" id="KW-0805">Transcription regulation</keyword>
<evidence type="ECO:0000256" key="3">
    <source>
        <dbReference type="ARBA" id="ARBA00023015"/>
    </source>
</evidence>
<dbReference type="PANTHER" id="PTHR48111">
    <property type="entry name" value="REGULATOR OF RPOS"/>
    <property type="match status" value="1"/>
</dbReference>
<comment type="caution">
    <text evidence="10">The sequence shown here is derived from an EMBL/GenBank/DDBJ whole genome shotgun (WGS) entry which is preliminary data.</text>
</comment>
<dbReference type="Pfam" id="PF00072">
    <property type="entry name" value="Response_reg"/>
    <property type="match status" value="1"/>
</dbReference>
<evidence type="ECO:0000256" key="2">
    <source>
        <dbReference type="ARBA" id="ARBA00023012"/>
    </source>
</evidence>
<evidence type="ECO:0000256" key="5">
    <source>
        <dbReference type="ARBA" id="ARBA00023163"/>
    </source>
</evidence>
<sequence>MNYAILLVEDEKEVSEYIADVLVDNGYVVRTAHDGTETLKELQKLQPDLMILDLGLPTVRGETVCIETKKMYPELPIIILTAQNTTPDIIKGLNLGADDYVSKPFEIEELLARINARLRSQNYPQNQLQVADLVLDTEKITVERGKKKIFLTPQEFKLLEYLMMHKEKVLTRTMILNRLWLYSPDIDTRVVDVYIGYLRKKVDAEFTKKLIHSIRGFGYVIKE</sequence>
<dbReference type="Gene3D" id="3.40.50.2300">
    <property type="match status" value="1"/>
</dbReference>
<dbReference type="GO" id="GO:0005829">
    <property type="term" value="C:cytosol"/>
    <property type="evidence" value="ECO:0007669"/>
    <property type="project" value="TreeGrafter"/>
</dbReference>
<keyword evidence="2" id="KW-0902">Two-component regulatory system</keyword>
<evidence type="ECO:0008006" key="12">
    <source>
        <dbReference type="Google" id="ProtNLM"/>
    </source>
</evidence>
<organism evidence="10 11">
    <name type="scientific">Candidatus Roizmanbacteria bacterium RIFCSPHIGHO2_01_FULL_39_12b</name>
    <dbReference type="NCBI Taxonomy" id="1802030"/>
    <lineage>
        <taxon>Bacteria</taxon>
        <taxon>Candidatus Roizmaniibacteriota</taxon>
    </lineage>
</organism>